<feature type="coiled-coil region" evidence="1">
    <location>
        <begin position="271"/>
        <end position="298"/>
    </location>
</feature>
<dbReference type="EMBL" id="PEIB01000003">
    <property type="protein sequence ID" value="RXJ74267.1"/>
    <property type="molecule type" value="Genomic_DNA"/>
</dbReference>
<reference evidence="2 3" key="1">
    <citation type="submission" date="2017-10" db="EMBL/GenBank/DDBJ databases">
        <title>Nyctiphanis sp. nov., isolated from the stomach of the euphausiid Nyctiphanes simplex (Hansen, 1911) in the Gulf of California.</title>
        <authorList>
            <person name="Gomez-Gil B."/>
            <person name="Aguilar-Mendez M."/>
            <person name="Lopez-Cortes A."/>
            <person name="Gomez-Gutierrez J."/>
            <person name="Roque A."/>
            <person name="Lang E."/>
            <person name="Gonzalez-Castillo A."/>
        </authorList>
    </citation>
    <scope>NUCLEOTIDE SEQUENCE [LARGE SCALE GENOMIC DNA]</scope>
    <source>
        <strain evidence="2 3">CAIM 600</strain>
    </source>
</reference>
<sequence>MVRFIITGGLLAALTLSGYLVISHHDVERNTNQFPKTQADDGMGDKDGYQTPAIDNQVRQSIPFKASFPRTIKEADNESHPLSSAEGKALLALLKDFWFQCELREDCEQSLNALEIEIDPSLFVLVGQYPYLSTQWKKQQAELVVNSSDDLASKVNAFKDAAAIAWGEYAERILADQYAYLDYQLESDRLRNELAMSPDTLVTNIISHVDKWQAKEKNNTASNGVIKYEKAEALIPESLTDREQETFRSELANHYLTPAQRYDIHQDNQRRQQQTIIVEDYQTQLARLKAQLNTARLSQYAHLSDDEWQAYYQDKIRQFRQQFFG</sequence>
<evidence type="ECO:0000313" key="2">
    <source>
        <dbReference type="EMBL" id="RXJ74267.1"/>
    </source>
</evidence>
<proteinExistence type="predicted"/>
<evidence type="ECO:0000256" key="1">
    <source>
        <dbReference type="SAM" id="Coils"/>
    </source>
</evidence>
<dbReference type="OrthoDB" id="6316113at2"/>
<accession>A0A4Q0YSP3</accession>
<keyword evidence="3" id="KW-1185">Reference proteome</keyword>
<gene>
    <name evidence="2" type="ORF">CS022_04195</name>
</gene>
<evidence type="ECO:0000313" key="3">
    <source>
        <dbReference type="Proteomes" id="UP000290287"/>
    </source>
</evidence>
<dbReference type="AlphaFoldDB" id="A0A4Q0YSP3"/>
<keyword evidence="1" id="KW-0175">Coiled coil</keyword>
<name>A0A4Q0YSP3_9GAMM</name>
<organism evidence="2 3">
    <name type="scientific">Veronia nyctiphanis</name>
    <dbReference type="NCBI Taxonomy" id="1278244"/>
    <lineage>
        <taxon>Bacteria</taxon>
        <taxon>Pseudomonadati</taxon>
        <taxon>Pseudomonadota</taxon>
        <taxon>Gammaproteobacteria</taxon>
        <taxon>Vibrionales</taxon>
        <taxon>Vibrionaceae</taxon>
        <taxon>Veronia</taxon>
    </lineage>
</organism>
<dbReference type="Proteomes" id="UP000290287">
    <property type="component" value="Unassembled WGS sequence"/>
</dbReference>
<comment type="caution">
    <text evidence="2">The sequence shown here is derived from an EMBL/GenBank/DDBJ whole genome shotgun (WGS) entry which is preliminary data.</text>
</comment>
<dbReference type="RefSeq" id="WP_145964502.1">
    <property type="nucleotide sequence ID" value="NZ_PEIB01000003.1"/>
</dbReference>
<protein>
    <submittedName>
        <fullName evidence="2">Uncharacterized protein</fullName>
    </submittedName>
</protein>